<accession>A0A6A6ZRX5</accession>
<evidence type="ECO:0008006" key="6">
    <source>
        <dbReference type="Google" id="ProtNLM"/>
    </source>
</evidence>
<proteinExistence type="predicted"/>
<feature type="domain" description="DUF7029" evidence="2">
    <location>
        <begin position="81"/>
        <end position="179"/>
    </location>
</feature>
<sequence>MHYFDLSHACVLLLAAVLSQGVVATPLNDLPTHRILRAATKREDLYRRSLRIRKTFKSELAYTEEENGWNGKTTFASQVRVNSQKPIVNLEEIEHFLQDVQCESGKIRMSFVDDSSARDAYHSCHGDDGGLIITSHDSCNNEGERAVYKVHEVSFADELGESLELSVTEASWQDAFDHLDISFGHTADDHLFRRHSDFAKIRKRQSIGNIPAIDIPADTPDNVNAITFDLKSELIDKTFAAGDFLLGLDQLVPLPPVPIEFGCNNCSTRGQIALTQGAFKIDVGQIDIIPDILEGGDDGKEITDIITGGFIELAATGVGARLDLFARPKVNGAFEIALFPIPILGFVIPGIGKAGAVFEPRIAFDFEVSGGFEINYGIDVALPDKSNIRLELTDIGESKANLLPGSTLSPLPFSVDVADVDVLLGLAFKPTITVGFEFSDKLTAEVFVSVNLPRLDAKLSTDAPANCGNSTNATTPAAPFANSTGSIIGDIAALGPLVLVEANISITVDVGIGLNLPFLPDPFGNVSVEANIFSVGFPLVTACVNPNDTFPSMTATVTALPTPCNVTATTVVYRTEKVTQTSVVRATKPWSNHTVASTVIEKTPLVPGVTHIWTPPVQVTSTANATTTLVARAEDTTTVVPTLAPISFQAGPTILVSSGFLAPGNATLTPAQQNNSVFTGAAVPGAVVQWQSVGWQLVVIGVGMGFGAM</sequence>
<evidence type="ECO:0000259" key="2">
    <source>
        <dbReference type="Pfam" id="PF22974"/>
    </source>
</evidence>
<dbReference type="EMBL" id="MU006233">
    <property type="protein sequence ID" value="KAF2823025.1"/>
    <property type="molecule type" value="Genomic_DNA"/>
</dbReference>
<evidence type="ECO:0000313" key="5">
    <source>
        <dbReference type="Proteomes" id="UP000799424"/>
    </source>
</evidence>
<dbReference type="InterPro" id="IPR055647">
    <property type="entry name" value="DUF7223"/>
</dbReference>
<dbReference type="Pfam" id="PF22974">
    <property type="entry name" value="DUF7029"/>
    <property type="match status" value="1"/>
</dbReference>
<feature type="domain" description="DUF7223" evidence="3">
    <location>
        <begin position="257"/>
        <end position="472"/>
    </location>
</feature>
<evidence type="ECO:0000256" key="1">
    <source>
        <dbReference type="SAM" id="SignalP"/>
    </source>
</evidence>
<dbReference type="AlphaFoldDB" id="A0A6A6ZRX5"/>
<organism evidence="4 5">
    <name type="scientific">Ophiobolus disseminans</name>
    <dbReference type="NCBI Taxonomy" id="1469910"/>
    <lineage>
        <taxon>Eukaryota</taxon>
        <taxon>Fungi</taxon>
        <taxon>Dikarya</taxon>
        <taxon>Ascomycota</taxon>
        <taxon>Pezizomycotina</taxon>
        <taxon>Dothideomycetes</taxon>
        <taxon>Pleosporomycetidae</taxon>
        <taxon>Pleosporales</taxon>
        <taxon>Pleosporineae</taxon>
        <taxon>Phaeosphaeriaceae</taxon>
        <taxon>Ophiobolus</taxon>
    </lineage>
</organism>
<dbReference type="InterPro" id="IPR054293">
    <property type="entry name" value="DUF7029"/>
</dbReference>
<evidence type="ECO:0000259" key="3">
    <source>
        <dbReference type="Pfam" id="PF23865"/>
    </source>
</evidence>
<name>A0A6A6ZRX5_9PLEO</name>
<keyword evidence="5" id="KW-1185">Reference proteome</keyword>
<feature type="signal peptide" evidence="1">
    <location>
        <begin position="1"/>
        <end position="24"/>
    </location>
</feature>
<dbReference type="OrthoDB" id="5382170at2759"/>
<reference evidence="4" key="1">
    <citation type="journal article" date="2020" name="Stud. Mycol.">
        <title>101 Dothideomycetes genomes: a test case for predicting lifestyles and emergence of pathogens.</title>
        <authorList>
            <person name="Haridas S."/>
            <person name="Albert R."/>
            <person name="Binder M."/>
            <person name="Bloem J."/>
            <person name="Labutti K."/>
            <person name="Salamov A."/>
            <person name="Andreopoulos B."/>
            <person name="Baker S."/>
            <person name="Barry K."/>
            <person name="Bills G."/>
            <person name="Bluhm B."/>
            <person name="Cannon C."/>
            <person name="Castanera R."/>
            <person name="Culley D."/>
            <person name="Daum C."/>
            <person name="Ezra D."/>
            <person name="Gonzalez J."/>
            <person name="Henrissat B."/>
            <person name="Kuo A."/>
            <person name="Liang C."/>
            <person name="Lipzen A."/>
            <person name="Lutzoni F."/>
            <person name="Magnuson J."/>
            <person name="Mondo S."/>
            <person name="Nolan M."/>
            <person name="Ohm R."/>
            <person name="Pangilinan J."/>
            <person name="Park H.-J."/>
            <person name="Ramirez L."/>
            <person name="Alfaro M."/>
            <person name="Sun H."/>
            <person name="Tritt A."/>
            <person name="Yoshinaga Y."/>
            <person name="Zwiers L.-H."/>
            <person name="Turgeon B."/>
            <person name="Goodwin S."/>
            <person name="Spatafora J."/>
            <person name="Crous P."/>
            <person name="Grigoriev I."/>
        </authorList>
    </citation>
    <scope>NUCLEOTIDE SEQUENCE</scope>
    <source>
        <strain evidence="4">CBS 113818</strain>
    </source>
</reference>
<protein>
    <recommendedName>
        <fullName evidence="6">GPI anchored protein</fullName>
    </recommendedName>
</protein>
<evidence type="ECO:0000313" key="4">
    <source>
        <dbReference type="EMBL" id="KAF2823025.1"/>
    </source>
</evidence>
<dbReference type="Pfam" id="PF23865">
    <property type="entry name" value="DUF7223"/>
    <property type="match status" value="1"/>
</dbReference>
<gene>
    <name evidence="4" type="ORF">CC86DRAFT_458129</name>
</gene>
<keyword evidence="1" id="KW-0732">Signal</keyword>
<feature type="chain" id="PRO_5025489316" description="GPI anchored protein" evidence="1">
    <location>
        <begin position="25"/>
        <end position="709"/>
    </location>
</feature>
<dbReference type="Proteomes" id="UP000799424">
    <property type="component" value="Unassembled WGS sequence"/>
</dbReference>